<organism evidence="1 2">
    <name type="scientific">Dryococelus australis</name>
    <dbReference type="NCBI Taxonomy" id="614101"/>
    <lineage>
        <taxon>Eukaryota</taxon>
        <taxon>Metazoa</taxon>
        <taxon>Ecdysozoa</taxon>
        <taxon>Arthropoda</taxon>
        <taxon>Hexapoda</taxon>
        <taxon>Insecta</taxon>
        <taxon>Pterygota</taxon>
        <taxon>Neoptera</taxon>
        <taxon>Polyneoptera</taxon>
        <taxon>Phasmatodea</taxon>
        <taxon>Verophasmatodea</taxon>
        <taxon>Anareolatae</taxon>
        <taxon>Phasmatidae</taxon>
        <taxon>Eurycanthinae</taxon>
        <taxon>Dryococelus</taxon>
    </lineage>
</organism>
<name>A0ABQ9HS51_9NEOP</name>
<dbReference type="Proteomes" id="UP001159363">
    <property type="component" value="Chromosome X"/>
</dbReference>
<comment type="caution">
    <text evidence="1">The sequence shown here is derived from an EMBL/GenBank/DDBJ whole genome shotgun (WGS) entry which is preliminary data.</text>
</comment>
<evidence type="ECO:0000313" key="1">
    <source>
        <dbReference type="EMBL" id="KAJ8886929.1"/>
    </source>
</evidence>
<evidence type="ECO:0000313" key="2">
    <source>
        <dbReference type="Proteomes" id="UP001159363"/>
    </source>
</evidence>
<protein>
    <submittedName>
        <fullName evidence="1">Uncharacterized protein</fullName>
    </submittedName>
</protein>
<sequence length="92" mass="10231">MADMHLCYGATNANAHSARRLYAKDFLGVSYQVTCIFRQWTADFVKQGRVLHAQCHDVRYPLDETLLGHVAEHPGTSTRVVAGQIGISRTTV</sequence>
<keyword evidence="2" id="KW-1185">Reference proteome</keyword>
<dbReference type="EMBL" id="JARBHB010000004">
    <property type="protein sequence ID" value="KAJ8886929.1"/>
    <property type="molecule type" value="Genomic_DNA"/>
</dbReference>
<accession>A0ABQ9HS51</accession>
<proteinExistence type="predicted"/>
<reference evidence="1 2" key="1">
    <citation type="submission" date="2023-02" db="EMBL/GenBank/DDBJ databases">
        <title>LHISI_Scaffold_Assembly.</title>
        <authorList>
            <person name="Stuart O.P."/>
            <person name="Cleave R."/>
            <person name="Magrath M.J.L."/>
            <person name="Mikheyev A.S."/>
        </authorList>
    </citation>
    <scope>NUCLEOTIDE SEQUENCE [LARGE SCALE GENOMIC DNA]</scope>
    <source>
        <strain evidence="1">Daus_M_001</strain>
        <tissue evidence="1">Leg muscle</tissue>
    </source>
</reference>
<gene>
    <name evidence="1" type="ORF">PR048_013143</name>
</gene>